<name>A0A7X3IP96_9BACL</name>
<dbReference type="InterPro" id="IPR050245">
    <property type="entry name" value="PrsA_foldase"/>
</dbReference>
<dbReference type="RefSeq" id="WP_160501146.1">
    <property type="nucleotide sequence ID" value="NZ_WUBI01000010.1"/>
</dbReference>
<organism evidence="5 6">
    <name type="scientific">Paenibacillus dendrobii</name>
    <dbReference type="NCBI Taxonomy" id="2691084"/>
    <lineage>
        <taxon>Bacteria</taxon>
        <taxon>Bacillati</taxon>
        <taxon>Bacillota</taxon>
        <taxon>Bacilli</taxon>
        <taxon>Bacillales</taxon>
        <taxon>Paenibacillaceae</taxon>
        <taxon>Paenibacillus</taxon>
    </lineage>
</organism>
<evidence type="ECO:0000256" key="3">
    <source>
        <dbReference type="SAM" id="SignalP"/>
    </source>
</evidence>
<feature type="signal peptide" evidence="3">
    <location>
        <begin position="1"/>
        <end position="26"/>
    </location>
</feature>
<feature type="compositionally biased region" description="Basic and acidic residues" evidence="2">
    <location>
        <begin position="345"/>
        <end position="355"/>
    </location>
</feature>
<dbReference type="Gene3D" id="3.10.50.40">
    <property type="match status" value="1"/>
</dbReference>
<feature type="domain" description="PpiC" evidence="4">
    <location>
        <begin position="180"/>
        <end position="277"/>
    </location>
</feature>
<dbReference type="PANTHER" id="PTHR47245">
    <property type="entry name" value="PEPTIDYLPROLYL ISOMERASE"/>
    <property type="match status" value="1"/>
</dbReference>
<feature type="compositionally biased region" description="Polar residues" evidence="2">
    <location>
        <begin position="330"/>
        <end position="344"/>
    </location>
</feature>
<dbReference type="PROSITE" id="PS51257">
    <property type="entry name" value="PROKAR_LIPOPROTEIN"/>
    <property type="match status" value="1"/>
</dbReference>
<dbReference type="SUPFAM" id="SSF54534">
    <property type="entry name" value="FKBP-like"/>
    <property type="match status" value="1"/>
</dbReference>
<dbReference type="SUPFAM" id="SSF109998">
    <property type="entry name" value="Triger factor/SurA peptide-binding domain-like"/>
    <property type="match status" value="1"/>
</dbReference>
<dbReference type="EMBL" id="WUBI01000010">
    <property type="protein sequence ID" value="MWV47574.1"/>
    <property type="molecule type" value="Genomic_DNA"/>
</dbReference>
<dbReference type="InterPro" id="IPR046357">
    <property type="entry name" value="PPIase_dom_sf"/>
</dbReference>
<dbReference type="PANTHER" id="PTHR47245:SF2">
    <property type="entry name" value="PEPTIDYL-PROLYL CIS-TRANS ISOMERASE HP_0175-RELATED"/>
    <property type="match status" value="1"/>
</dbReference>
<evidence type="ECO:0000256" key="1">
    <source>
        <dbReference type="PROSITE-ProRule" id="PRU00278"/>
    </source>
</evidence>
<feature type="chain" id="PRO_5039587042" evidence="3">
    <location>
        <begin position="27"/>
        <end position="355"/>
    </location>
</feature>
<evidence type="ECO:0000256" key="2">
    <source>
        <dbReference type="SAM" id="MobiDB-lite"/>
    </source>
</evidence>
<evidence type="ECO:0000313" key="5">
    <source>
        <dbReference type="EMBL" id="MWV47574.1"/>
    </source>
</evidence>
<dbReference type="PROSITE" id="PS50198">
    <property type="entry name" value="PPIC_PPIASE_2"/>
    <property type="match status" value="1"/>
</dbReference>
<feature type="region of interest" description="Disordered" evidence="2">
    <location>
        <begin position="316"/>
        <end position="355"/>
    </location>
</feature>
<reference evidence="5 6" key="1">
    <citation type="submission" date="2019-12" db="EMBL/GenBank/DDBJ databases">
        <title>Paenibacillus sp. nov., an endophytic bacterium isolated from the stem of Dendrobium.</title>
        <authorList>
            <person name="Zhao R."/>
        </authorList>
    </citation>
    <scope>NUCLEOTIDE SEQUENCE [LARGE SCALE GENOMIC DNA]</scope>
    <source>
        <strain evidence="5 6">HJL G12</strain>
    </source>
</reference>
<dbReference type="Pfam" id="PF13616">
    <property type="entry name" value="Rotamase_3"/>
    <property type="match status" value="1"/>
</dbReference>
<keyword evidence="1" id="KW-0697">Rotamase</keyword>
<dbReference type="InterPro" id="IPR000297">
    <property type="entry name" value="PPIase_PpiC"/>
</dbReference>
<comment type="caution">
    <text evidence="5">The sequence shown here is derived from an EMBL/GenBank/DDBJ whole genome shotgun (WGS) entry which is preliminary data.</text>
</comment>
<dbReference type="InterPro" id="IPR027304">
    <property type="entry name" value="Trigger_fact/SurA_dom_sf"/>
</dbReference>
<proteinExistence type="predicted"/>
<keyword evidence="6" id="KW-1185">Reference proteome</keyword>
<accession>A0A7X3IP96</accession>
<dbReference type="AlphaFoldDB" id="A0A7X3IP96"/>
<dbReference type="Proteomes" id="UP000460318">
    <property type="component" value="Unassembled WGS sequence"/>
</dbReference>
<gene>
    <name evidence="5" type="ORF">GRF59_28765</name>
</gene>
<protein>
    <submittedName>
        <fullName evidence="5">Peptidylprolyl isomerase</fullName>
    </submittedName>
</protein>
<evidence type="ECO:0000259" key="4">
    <source>
        <dbReference type="PROSITE" id="PS50198"/>
    </source>
</evidence>
<dbReference type="GO" id="GO:0003755">
    <property type="term" value="F:peptidyl-prolyl cis-trans isomerase activity"/>
    <property type="evidence" value="ECO:0007669"/>
    <property type="project" value="UniProtKB-KW"/>
</dbReference>
<evidence type="ECO:0000313" key="6">
    <source>
        <dbReference type="Proteomes" id="UP000460318"/>
    </source>
</evidence>
<keyword evidence="1 5" id="KW-0413">Isomerase</keyword>
<sequence length="355" mass="39440">MLFNNKRAWKGIALMVIAAMSVSMLAACEKSKSADKSDTSKVVATYKGGEITEKELETQKGIVAFMSPDYAQLINMSDFQDYIVKQKIAFEYLSNKASDAAKKEGEKQATQVLDQNKQKMGEKQFKQALEAEKLNEDDLKQYLVQAMTSMSDMTSKVTEEEIKNKFEATKQDYTVASLHHILIGLQYGDKKERTKEEALKVAKEVKSQLDQGGDFAELAKKYSDDSATKENGGLYENFTLGQTSVNEFKEQVLTLPLSKISEPFESTLGYHIVRVDSRKETSYDKLTAEQKDIIKQTLGAAKIDNFMQNELKNIIQKIDLPKSTEAPAGSTGTNGSKSEGSDQGDTSKTEDTTGK</sequence>
<keyword evidence="3" id="KW-0732">Signal</keyword>